<dbReference type="InterPro" id="IPR036640">
    <property type="entry name" value="ABC1_TM_sf"/>
</dbReference>
<evidence type="ECO:0000259" key="11">
    <source>
        <dbReference type="PROSITE" id="PS50893"/>
    </source>
</evidence>
<evidence type="ECO:0008006" key="14">
    <source>
        <dbReference type="Google" id="ProtNLM"/>
    </source>
</evidence>
<dbReference type="InterPro" id="IPR003593">
    <property type="entry name" value="AAA+_ATPase"/>
</dbReference>
<accession>A0A381U539</accession>
<keyword evidence="5 10" id="KW-0812">Transmembrane</keyword>
<dbReference type="InterPro" id="IPR017871">
    <property type="entry name" value="ABC_transporter-like_CS"/>
</dbReference>
<evidence type="ECO:0000256" key="8">
    <source>
        <dbReference type="ARBA" id="ARBA00022989"/>
    </source>
</evidence>
<dbReference type="InterPro" id="IPR003439">
    <property type="entry name" value="ABC_transporter-like_ATP-bd"/>
</dbReference>
<dbReference type="PROSITE" id="PS50893">
    <property type="entry name" value="ABC_TRANSPORTER_2"/>
    <property type="match status" value="1"/>
</dbReference>
<dbReference type="EMBL" id="UINC01005612">
    <property type="protein sequence ID" value="SVA22427.1"/>
    <property type="molecule type" value="Genomic_DNA"/>
</dbReference>
<evidence type="ECO:0000256" key="10">
    <source>
        <dbReference type="SAM" id="Phobius"/>
    </source>
</evidence>
<dbReference type="GO" id="GO:0005524">
    <property type="term" value="F:ATP binding"/>
    <property type="evidence" value="ECO:0007669"/>
    <property type="project" value="UniProtKB-KW"/>
</dbReference>
<evidence type="ECO:0000256" key="6">
    <source>
        <dbReference type="ARBA" id="ARBA00022741"/>
    </source>
</evidence>
<dbReference type="PANTHER" id="PTHR24221:SF654">
    <property type="entry name" value="ATP-BINDING CASSETTE SUB-FAMILY B MEMBER 6"/>
    <property type="match status" value="1"/>
</dbReference>
<evidence type="ECO:0000259" key="12">
    <source>
        <dbReference type="PROSITE" id="PS50929"/>
    </source>
</evidence>
<evidence type="ECO:0000256" key="3">
    <source>
        <dbReference type="ARBA" id="ARBA00022475"/>
    </source>
</evidence>
<evidence type="ECO:0000256" key="5">
    <source>
        <dbReference type="ARBA" id="ARBA00022692"/>
    </source>
</evidence>
<dbReference type="PROSITE" id="PS00211">
    <property type="entry name" value="ABC_TRANSPORTER_1"/>
    <property type="match status" value="1"/>
</dbReference>
<sequence>MQANADAGLPFADVPGDLAGQVEAVLEHEPNHPDPVIDFSHSRWDRRPFGLRTFLRPHVGGLAIAIMLVIVETSLLHLGPLLVQLGIDRGVLAKDTDVLVTLALVFVGSVVLAALATALRTAFTGRIGEQLVYELRVRVFSHFQRQSLGFFTAERSGVLMTRMTSDIEALTVLFQEGLIQFVVQGMTLVVVTAYLLMLNPTLALVCLAVVVPVNVVLTLWFRQVSAVGYLRVRDRIADVLADLSESLDGIRLITAFNRRRHNTVRHHNIVGAHLDANLTTSRAQALYGPGTEAFGIISQAVILLVGGRMVLRNELSLGEMVAFLLFLTSFFAPIQTLVQLFNQYQQGSAAITKLRGVLATEPTVPEQTHAHDLPPVEGHLVLDSVTFGYDPDHLVLREVDLEVAPGEVLAVVGPTGAGKSTVAKLVTRFYDPDFGHVRLDGHDLRDVTLESLRRQVGVVPQEPFLFNGSIRQNVAFARPDAGEEEVWAACTAVGLDRLLDRLPAGIDSPVHERGASLSAGERQLLALARVFLAKPRMLVLDEATSNLDLLSEAIIERALDTVLEGRTAVIIAHRLATVLRADRIAVVDGGRIAEIGSHAELVALGGQYAAMHRTWVAQTTAETPS</sequence>
<evidence type="ECO:0000313" key="13">
    <source>
        <dbReference type="EMBL" id="SVA22427.1"/>
    </source>
</evidence>
<feature type="domain" description="ABC transmembrane type-1" evidence="12">
    <location>
        <begin position="63"/>
        <end position="346"/>
    </location>
</feature>
<keyword evidence="9 10" id="KW-0472">Membrane</keyword>
<feature type="transmembrane region" description="Helical" evidence="10">
    <location>
        <begin position="178"/>
        <end position="196"/>
    </location>
</feature>
<dbReference type="Gene3D" id="1.20.1560.10">
    <property type="entry name" value="ABC transporter type 1, transmembrane domain"/>
    <property type="match status" value="1"/>
</dbReference>
<evidence type="ECO:0000256" key="1">
    <source>
        <dbReference type="ARBA" id="ARBA00004141"/>
    </source>
</evidence>
<dbReference type="SUPFAM" id="SSF52540">
    <property type="entry name" value="P-loop containing nucleoside triphosphate hydrolases"/>
    <property type="match status" value="1"/>
</dbReference>
<dbReference type="InterPro" id="IPR027417">
    <property type="entry name" value="P-loop_NTPase"/>
</dbReference>
<evidence type="ECO:0000256" key="7">
    <source>
        <dbReference type="ARBA" id="ARBA00022840"/>
    </source>
</evidence>
<dbReference type="CDD" id="cd18546">
    <property type="entry name" value="ABC_6TM_Rv0194_D2_like"/>
    <property type="match status" value="1"/>
</dbReference>
<evidence type="ECO:0000256" key="2">
    <source>
        <dbReference type="ARBA" id="ARBA00022448"/>
    </source>
</evidence>
<dbReference type="AlphaFoldDB" id="A0A381U539"/>
<protein>
    <recommendedName>
        <fullName evidence="14">ABC transporter ATP-binding protein</fullName>
    </recommendedName>
</protein>
<keyword evidence="6" id="KW-0547">Nucleotide-binding</keyword>
<keyword evidence="2" id="KW-0813">Transport</keyword>
<dbReference type="PROSITE" id="PS50929">
    <property type="entry name" value="ABC_TM1F"/>
    <property type="match status" value="1"/>
</dbReference>
<dbReference type="InterPro" id="IPR039421">
    <property type="entry name" value="Type_1_exporter"/>
</dbReference>
<dbReference type="GO" id="GO:0140359">
    <property type="term" value="F:ABC-type transporter activity"/>
    <property type="evidence" value="ECO:0007669"/>
    <property type="project" value="InterPro"/>
</dbReference>
<keyword evidence="3" id="KW-1003">Cell membrane</keyword>
<evidence type="ECO:0000256" key="9">
    <source>
        <dbReference type="ARBA" id="ARBA00023136"/>
    </source>
</evidence>
<dbReference type="GO" id="GO:0016887">
    <property type="term" value="F:ATP hydrolysis activity"/>
    <property type="evidence" value="ECO:0007669"/>
    <property type="project" value="InterPro"/>
</dbReference>
<dbReference type="InterPro" id="IPR011527">
    <property type="entry name" value="ABC1_TM_dom"/>
</dbReference>
<dbReference type="PANTHER" id="PTHR24221">
    <property type="entry name" value="ATP-BINDING CASSETTE SUB-FAMILY B"/>
    <property type="match status" value="1"/>
</dbReference>
<name>A0A381U539_9ZZZZ</name>
<organism evidence="13">
    <name type="scientific">marine metagenome</name>
    <dbReference type="NCBI Taxonomy" id="408172"/>
    <lineage>
        <taxon>unclassified sequences</taxon>
        <taxon>metagenomes</taxon>
        <taxon>ecological metagenomes</taxon>
    </lineage>
</organism>
<dbReference type="SMART" id="SM00382">
    <property type="entry name" value="AAA"/>
    <property type="match status" value="1"/>
</dbReference>
<keyword evidence="4" id="KW-0997">Cell inner membrane</keyword>
<dbReference type="GO" id="GO:0016020">
    <property type="term" value="C:membrane"/>
    <property type="evidence" value="ECO:0007669"/>
    <property type="project" value="UniProtKB-SubCell"/>
</dbReference>
<dbReference type="FunFam" id="3.40.50.300:FF:001001">
    <property type="entry name" value="Multidrug ABC transporter ATP-binding protein"/>
    <property type="match status" value="1"/>
</dbReference>
<reference evidence="13" key="1">
    <citation type="submission" date="2018-05" db="EMBL/GenBank/DDBJ databases">
        <authorList>
            <person name="Lanie J.A."/>
            <person name="Ng W.-L."/>
            <person name="Kazmierczak K.M."/>
            <person name="Andrzejewski T.M."/>
            <person name="Davidsen T.M."/>
            <person name="Wayne K.J."/>
            <person name="Tettelin H."/>
            <person name="Glass J.I."/>
            <person name="Rusch D."/>
            <person name="Podicherti R."/>
            <person name="Tsui H.-C.T."/>
            <person name="Winkler M.E."/>
        </authorList>
    </citation>
    <scope>NUCLEOTIDE SEQUENCE</scope>
</reference>
<feature type="transmembrane region" description="Helical" evidence="10">
    <location>
        <begin position="202"/>
        <end position="221"/>
    </location>
</feature>
<dbReference type="Pfam" id="PF00005">
    <property type="entry name" value="ABC_tran"/>
    <property type="match status" value="1"/>
</dbReference>
<gene>
    <name evidence="13" type="ORF">METZ01_LOCUS75281</name>
</gene>
<dbReference type="GO" id="GO:0034040">
    <property type="term" value="F:ATPase-coupled lipid transmembrane transporter activity"/>
    <property type="evidence" value="ECO:0007669"/>
    <property type="project" value="TreeGrafter"/>
</dbReference>
<feature type="transmembrane region" description="Helical" evidence="10">
    <location>
        <begin position="317"/>
        <end position="338"/>
    </location>
</feature>
<feature type="domain" description="ABC transporter" evidence="11">
    <location>
        <begin position="380"/>
        <end position="614"/>
    </location>
</feature>
<feature type="transmembrane region" description="Helical" evidence="10">
    <location>
        <begin position="59"/>
        <end position="78"/>
    </location>
</feature>
<evidence type="ECO:0000256" key="4">
    <source>
        <dbReference type="ARBA" id="ARBA00022519"/>
    </source>
</evidence>
<dbReference type="Pfam" id="PF00664">
    <property type="entry name" value="ABC_membrane"/>
    <property type="match status" value="1"/>
</dbReference>
<comment type="subcellular location">
    <subcellularLocation>
        <location evidence="1">Membrane</location>
        <topology evidence="1">Multi-pass membrane protein</topology>
    </subcellularLocation>
</comment>
<feature type="transmembrane region" description="Helical" evidence="10">
    <location>
        <begin position="98"/>
        <end position="119"/>
    </location>
</feature>
<dbReference type="SUPFAM" id="SSF90123">
    <property type="entry name" value="ABC transporter transmembrane region"/>
    <property type="match status" value="1"/>
</dbReference>
<proteinExistence type="predicted"/>
<dbReference type="Gene3D" id="3.40.50.300">
    <property type="entry name" value="P-loop containing nucleotide triphosphate hydrolases"/>
    <property type="match status" value="1"/>
</dbReference>
<keyword evidence="7" id="KW-0067">ATP-binding</keyword>
<keyword evidence="8 10" id="KW-1133">Transmembrane helix</keyword>